<evidence type="ECO:0000256" key="3">
    <source>
        <dbReference type="ARBA" id="ARBA00022553"/>
    </source>
</evidence>
<evidence type="ECO:0000256" key="4">
    <source>
        <dbReference type="ARBA" id="ARBA00022679"/>
    </source>
</evidence>
<dbReference type="CDD" id="cd00075">
    <property type="entry name" value="HATPase"/>
    <property type="match status" value="1"/>
</dbReference>
<evidence type="ECO:0000313" key="12">
    <source>
        <dbReference type="Proteomes" id="UP000481872"/>
    </source>
</evidence>
<dbReference type="CDD" id="cd00082">
    <property type="entry name" value="HisKA"/>
    <property type="match status" value="1"/>
</dbReference>
<dbReference type="SUPFAM" id="SSF55785">
    <property type="entry name" value="PYP-like sensor domain (PAS domain)"/>
    <property type="match status" value="2"/>
</dbReference>
<dbReference type="SMART" id="SM00387">
    <property type="entry name" value="HATPase_c"/>
    <property type="match status" value="1"/>
</dbReference>
<name>A0A6M0H1Q6_9CLOT</name>
<evidence type="ECO:0000256" key="7">
    <source>
        <dbReference type="ARBA" id="ARBA00022840"/>
    </source>
</evidence>
<gene>
    <name evidence="11" type="ORF">G3M99_06520</name>
</gene>
<dbReference type="PROSITE" id="PS50109">
    <property type="entry name" value="HIS_KIN"/>
    <property type="match status" value="1"/>
</dbReference>
<evidence type="ECO:0000259" key="9">
    <source>
        <dbReference type="PROSITE" id="PS50109"/>
    </source>
</evidence>
<dbReference type="InterPro" id="IPR005467">
    <property type="entry name" value="His_kinase_dom"/>
</dbReference>
<dbReference type="InterPro" id="IPR004358">
    <property type="entry name" value="Sig_transdc_His_kin-like_C"/>
</dbReference>
<evidence type="ECO:0000256" key="2">
    <source>
        <dbReference type="ARBA" id="ARBA00012438"/>
    </source>
</evidence>
<keyword evidence="7" id="KW-0067">ATP-binding</keyword>
<evidence type="ECO:0000313" key="11">
    <source>
        <dbReference type="EMBL" id="NEU04519.1"/>
    </source>
</evidence>
<dbReference type="NCBIfam" id="TIGR00229">
    <property type="entry name" value="sensory_box"/>
    <property type="match status" value="2"/>
</dbReference>
<dbReference type="SUPFAM" id="SSF55874">
    <property type="entry name" value="ATPase domain of HSP90 chaperone/DNA topoisomerase II/histidine kinase"/>
    <property type="match status" value="1"/>
</dbReference>
<protein>
    <recommendedName>
        <fullName evidence="2">histidine kinase</fullName>
        <ecNumber evidence="2">2.7.13.3</ecNumber>
    </recommendedName>
</protein>
<dbReference type="PANTHER" id="PTHR43711:SF26">
    <property type="entry name" value="SENSOR HISTIDINE KINASE RCSC"/>
    <property type="match status" value="1"/>
</dbReference>
<dbReference type="SUPFAM" id="SSF47384">
    <property type="entry name" value="Homodimeric domain of signal transducing histidine kinase"/>
    <property type="match status" value="1"/>
</dbReference>
<comment type="catalytic activity">
    <reaction evidence="1">
        <text>ATP + protein L-histidine = ADP + protein N-phospho-L-histidine.</text>
        <dbReference type="EC" id="2.7.13.3"/>
    </reaction>
</comment>
<dbReference type="InterPro" id="IPR000700">
    <property type="entry name" value="PAS-assoc_C"/>
</dbReference>
<dbReference type="Pfam" id="PF02518">
    <property type="entry name" value="HATPase_c"/>
    <property type="match status" value="1"/>
</dbReference>
<dbReference type="AlphaFoldDB" id="A0A6M0H1Q6"/>
<feature type="domain" description="PAC" evidence="10">
    <location>
        <begin position="341"/>
        <end position="391"/>
    </location>
</feature>
<keyword evidence="6 11" id="KW-0418">Kinase</keyword>
<dbReference type="PANTHER" id="PTHR43711">
    <property type="entry name" value="TWO-COMPONENT HISTIDINE KINASE"/>
    <property type="match status" value="1"/>
</dbReference>
<dbReference type="Pfam" id="PF00512">
    <property type="entry name" value="HisKA"/>
    <property type="match status" value="1"/>
</dbReference>
<dbReference type="Gene3D" id="1.10.287.130">
    <property type="match status" value="1"/>
</dbReference>
<feature type="domain" description="Histidine kinase" evidence="9">
    <location>
        <begin position="408"/>
        <end position="630"/>
    </location>
</feature>
<accession>A0A6M0H1Q6</accession>
<dbReference type="CDD" id="cd00130">
    <property type="entry name" value="PAS"/>
    <property type="match status" value="1"/>
</dbReference>
<dbReference type="SMART" id="SM00388">
    <property type="entry name" value="HisKA"/>
    <property type="match status" value="1"/>
</dbReference>
<dbReference type="InterPro" id="IPR036890">
    <property type="entry name" value="HATPase_C_sf"/>
</dbReference>
<evidence type="ECO:0000256" key="8">
    <source>
        <dbReference type="ARBA" id="ARBA00023012"/>
    </source>
</evidence>
<dbReference type="InterPro" id="IPR003594">
    <property type="entry name" value="HATPase_dom"/>
</dbReference>
<dbReference type="EC" id="2.7.13.3" evidence="2"/>
<dbReference type="PRINTS" id="PR00344">
    <property type="entry name" value="BCTRLSENSOR"/>
</dbReference>
<evidence type="ECO:0000256" key="5">
    <source>
        <dbReference type="ARBA" id="ARBA00022741"/>
    </source>
</evidence>
<dbReference type="RefSeq" id="WP_199869588.1">
    <property type="nucleotide sequence ID" value="NZ_JAAGPU010000009.1"/>
</dbReference>
<dbReference type="FunFam" id="3.30.565.10:FF:000037">
    <property type="entry name" value="Hybrid sensor histidine kinase/response regulator"/>
    <property type="match status" value="1"/>
</dbReference>
<dbReference type="InterPro" id="IPR050736">
    <property type="entry name" value="Sensor_HK_Regulatory"/>
</dbReference>
<comment type="caution">
    <text evidence="11">The sequence shown here is derived from an EMBL/GenBank/DDBJ whole genome shotgun (WGS) entry which is preliminary data.</text>
</comment>
<keyword evidence="12" id="KW-1185">Reference proteome</keyword>
<dbReference type="PROSITE" id="PS50113">
    <property type="entry name" value="PAC"/>
    <property type="match status" value="1"/>
</dbReference>
<dbReference type="GO" id="GO:0005524">
    <property type="term" value="F:ATP binding"/>
    <property type="evidence" value="ECO:0007669"/>
    <property type="project" value="UniProtKB-KW"/>
</dbReference>
<keyword evidence="3" id="KW-0597">Phosphoprotein</keyword>
<dbReference type="Proteomes" id="UP000481872">
    <property type="component" value="Unassembled WGS sequence"/>
</dbReference>
<organism evidence="11 12">
    <name type="scientific">Clostridium senegalense</name>
    <dbReference type="NCBI Taxonomy" id="1465809"/>
    <lineage>
        <taxon>Bacteria</taxon>
        <taxon>Bacillati</taxon>
        <taxon>Bacillota</taxon>
        <taxon>Clostridia</taxon>
        <taxon>Eubacteriales</taxon>
        <taxon>Clostridiaceae</taxon>
        <taxon>Clostridium</taxon>
    </lineage>
</organism>
<dbReference type="EMBL" id="JAAGPU010000009">
    <property type="protein sequence ID" value="NEU04519.1"/>
    <property type="molecule type" value="Genomic_DNA"/>
</dbReference>
<dbReference type="InterPro" id="IPR035965">
    <property type="entry name" value="PAS-like_dom_sf"/>
</dbReference>
<dbReference type="Gene3D" id="3.30.565.10">
    <property type="entry name" value="Histidine kinase-like ATPase, C-terminal domain"/>
    <property type="match status" value="1"/>
</dbReference>
<keyword evidence="5" id="KW-0547">Nucleotide-binding</keyword>
<evidence type="ECO:0000259" key="10">
    <source>
        <dbReference type="PROSITE" id="PS50113"/>
    </source>
</evidence>
<dbReference type="InterPro" id="IPR036097">
    <property type="entry name" value="HisK_dim/P_sf"/>
</dbReference>
<evidence type="ECO:0000256" key="6">
    <source>
        <dbReference type="ARBA" id="ARBA00022777"/>
    </source>
</evidence>
<dbReference type="Gene3D" id="3.30.450.20">
    <property type="entry name" value="PAS domain"/>
    <property type="match status" value="2"/>
</dbReference>
<dbReference type="SMART" id="SM00091">
    <property type="entry name" value="PAS"/>
    <property type="match status" value="2"/>
</dbReference>
<proteinExistence type="predicted"/>
<dbReference type="InterPro" id="IPR003661">
    <property type="entry name" value="HisK_dim/P_dom"/>
</dbReference>
<evidence type="ECO:0000256" key="1">
    <source>
        <dbReference type="ARBA" id="ARBA00000085"/>
    </source>
</evidence>
<dbReference type="InterPro" id="IPR000014">
    <property type="entry name" value="PAS"/>
</dbReference>
<dbReference type="Pfam" id="PF13426">
    <property type="entry name" value="PAS_9"/>
    <property type="match status" value="2"/>
</dbReference>
<keyword evidence="4" id="KW-0808">Transferase</keyword>
<sequence length="663" mass="77093">MFFLENLNNPICILSKKNNVLYKNKSFKKLMNELKEKDELYNEYIEILSYEYLKNFKNMGDFKIQVKSKDEKEYCFKIIINDSIYNKNPVLLISVEKKPIANKCHLNGYGMIKGEEFISDYFKIHRRCIQKESDINAVINSEMVNKVLLYSPNIIMIKKDKKIIFANKAAQHLLSISDASEIIGKEFYEIVNLEAKEKKYSKNIFENEYYYYNALPVSQVKLKTFKGKQIYVDVCFMSFFEDEDEFSVLIAKDISKRVKIEENLVRNEEYYKKLLEFLPYGVAIVNNNKITFSNDSFATMLGEKTIQDTLNNDLAQYIKDEDKKIIKNMQKNIFGELKQVEFTEMKLLRKDGKELDIELGASPFLFENNLSAILVMCDITERKNAERDKFKLKQALKYDRLKTEFIANISHELKTPLNIILSIVQLFELKKRGNENIDSITGKRYLQVVTQNCYRLLRLINNLIDISRIDVGHLKMNFGNYDIVKIVEDITMSTVEHIESKNLKLIFDTEIEEKIIGVDRENMERIMLNLLSNAIKCSNENGTIWVNIYDSGDFIEISVKDNGVGIPEEMQERIFERFVQSSPLFTRTYEGSGIGLSLVKALVDAHGGKIRVESKVGVGSEFVVSLPNRLSKKDPTFLQSKLIEDNKSNNVERIKIEFSDIYN</sequence>
<dbReference type="GO" id="GO:0000155">
    <property type="term" value="F:phosphorelay sensor kinase activity"/>
    <property type="evidence" value="ECO:0007669"/>
    <property type="project" value="InterPro"/>
</dbReference>
<reference evidence="11 12" key="1">
    <citation type="submission" date="2020-02" db="EMBL/GenBank/DDBJ databases">
        <title>Genome assembly of a novel Clostridium senegalense strain.</title>
        <authorList>
            <person name="Gupta T.B."/>
            <person name="Jauregui R."/>
            <person name="Maclean P."/>
            <person name="Nawarathana A."/>
            <person name="Brightwell G."/>
        </authorList>
    </citation>
    <scope>NUCLEOTIDE SEQUENCE [LARGE SCALE GENOMIC DNA]</scope>
    <source>
        <strain evidence="11 12">AGRFS4</strain>
    </source>
</reference>
<keyword evidence="8" id="KW-0902">Two-component regulatory system</keyword>